<feature type="compositionally biased region" description="Acidic residues" evidence="1">
    <location>
        <begin position="450"/>
        <end position="464"/>
    </location>
</feature>
<gene>
    <name evidence="2" type="ORF">EW146_g8974</name>
</gene>
<reference evidence="2 3" key="1">
    <citation type="submission" date="2019-02" db="EMBL/GenBank/DDBJ databases">
        <title>Genome sequencing of the rare red list fungi Bondarzewia mesenterica.</title>
        <authorList>
            <person name="Buettner E."/>
            <person name="Kellner H."/>
        </authorList>
    </citation>
    <scope>NUCLEOTIDE SEQUENCE [LARGE SCALE GENOMIC DNA]</scope>
    <source>
        <strain evidence="2 3">DSM 108281</strain>
    </source>
</reference>
<sequence length="532" mass="59586">MSGRILDEEARKVVESMKSEVTGRYGMRQCDGWKNIQRTSLVGSMVNIEYKPHILNLYDISSEAKTAVNLLKIIEQEIDYCVQELMIIMIAYCTDSSGEAAKMRRLLGKKCPSIAVVPCWAHQVNLIIGDYFKGIPNLKAIGNNALEVVKWFNNHGRAIGILKDLQRVLSPDGKFLCLILPSIFVRAVADHDQQLEKDCIGNDRKARAKAKKVMQIIKETSFWMRLRVIKQCLEPLAVAANITQSDHARLDVIMAAIVNLYWIFSRPSIDSNVSVAVIASLNKRWKQTDQELFIIAVLLNPYFRRAPFQNGSPFRSFTTLWAIFCRAFMQFFGEQPDLECRKAFNLWREHDTKASNGANSIVHLALVVLSIVPNSASTECLFSDFGIIHNKLRNRLHPEHHASDSDSDTENYCPDTFAASSTPASSHDLILPAARFHPAPLLSASMDMMATEDDGDSGSDDDGESGPGLFDAVVEELIRDVVDVDGEEEVLPAREEVSEQGYERSDLLIRNLFMLPATGVAIEPSLEYIFSI</sequence>
<accession>A0A4S4LFF8</accession>
<dbReference type="EMBL" id="SGPL01000695">
    <property type="protein sequence ID" value="THH08490.1"/>
    <property type="molecule type" value="Genomic_DNA"/>
</dbReference>
<name>A0A4S4LFF8_9AGAM</name>
<evidence type="ECO:0000313" key="3">
    <source>
        <dbReference type="Proteomes" id="UP000310158"/>
    </source>
</evidence>
<dbReference type="Proteomes" id="UP000310158">
    <property type="component" value="Unassembled WGS sequence"/>
</dbReference>
<protein>
    <submittedName>
        <fullName evidence="2">Uncharacterized protein</fullName>
    </submittedName>
</protein>
<feature type="region of interest" description="Disordered" evidence="1">
    <location>
        <begin position="449"/>
        <end position="468"/>
    </location>
</feature>
<dbReference type="InterPro" id="IPR012337">
    <property type="entry name" value="RNaseH-like_sf"/>
</dbReference>
<comment type="caution">
    <text evidence="2">The sequence shown here is derived from an EMBL/GenBank/DDBJ whole genome shotgun (WGS) entry which is preliminary data.</text>
</comment>
<evidence type="ECO:0000256" key="1">
    <source>
        <dbReference type="SAM" id="MobiDB-lite"/>
    </source>
</evidence>
<keyword evidence="3" id="KW-1185">Reference proteome</keyword>
<dbReference type="SUPFAM" id="SSF53098">
    <property type="entry name" value="Ribonuclease H-like"/>
    <property type="match status" value="1"/>
</dbReference>
<proteinExistence type="predicted"/>
<organism evidence="2 3">
    <name type="scientific">Bondarzewia mesenterica</name>
    <dbReference type="NCBI Taxonomy" id="1095465"/>
    <lineage>
        <taxon>Eukaryota</taxon>
        <taxon>Fungi</taxon>
        <taxon>Dikarya</taxon>
        <taxon>Basidiomycota</taxon>
        <taxon>Agaricomycotina</taxon>
        <taxon>Agaricomycetes</taxon>
        <taxon>Russulales</taxon>
        <taxon>Bondarzewiaceae</taxon>
        <taxon>Bondarzewia</taxon>
    </lineage>
</organism>
<evidence type="ECO:0000313" key="2">
    <source>
        <dbReference type="EMBL" id="THH08490.1"/>
    </source>
</evidence>
<dbReference type="OrthoDB" id="2423954at2759"/>
<dbReference type="AlphaFoldDB" id="A0A4S4LFF8"/>